<dbReference type="InterPro" id="IPR020070">
    <property type="entry name" value="Ribosomal_bL9_N"/>
</dbReference>
<evidence type="ECO:0000256" key="2">
    <source>
        <dbReference type="ARBA" id="ARBA00022980"/>
    </source>
</evidence>
<dbReference type="PANTHER" id="PTHR21368">
    <property type="entry name" value="50S RIBOSOMAL PROTEIN L9"/>
    <property type="match status" value="1"/>
</dbReference>
<dbReference type="KEGG" id="pgu:PGUG_00459"/>
<evidence type="ECO:0000259" key="4">
    <source>
        <dbReference type="Pfam" id="PF01281"/>
    </source>
</evidence>
<dbReference type="OrthoDB" id="5555409at2759"/>
<feature type="domain" description="Ribosomal protein L9" evidence="4">
    <location>
        <begin position="117"/>
        <end position="151"/>
    </location>
</feature>
<sequence length="315" mass="34648">MTRIWSDPQTPDSFFPSYATLHTPKSTSACHKRDICIWKVPWNRSHKSEPSTFPAMLIGFNLTDSGAVCRNHSGQKFNLRLNLKATMSTTFKVGTVSPSLVRFASTRTVANKSGKISVQLLKDFPSVGARGEVVRVKPAFMRNYLQVNNGACYLLEGQGPRIPIVKKVKQEVRKAPVEKTVPAPKVVESDQNSGAMSLDELSTLFNNMRKSRRGTAARESGEATFSASENIGFTAAELTQSVPRVHGIQVETFPYTKKQLSETIYNIAGLEVPESSIKWNGATEISKAGEYEYTIDVPGETTNVKRILVVNASSS</sequence>
<dbReference type="EMBL" id="CH408155">
    <property type="protein sequence ID" value="EDK36360.2"/>
    <property type="molecule type" value="Genomic_DNA"/>
</dbReference>
<dbReference type="GO" id="GO:0005840">
    <property type="term" value="C:ribosome"/>
    <property type="evidence" value="ECO:0007669"/>
    <property type="project" value="UniProtKB-KW"/>
</dbReference>
<dbReference type="Gene3D" id="3.40.5.10">
    <property type="entry name" value="Ribosomal protein L9, N-terminal domain"/>
    <property type="match status" value="1"/>
</dbReference>
<dbReference type="GeneID" id="5129395"/>
<gene>
    <name evidence="5" type="ORF">PGUG_00459</name>
</gene>
<dbReference type="Proteomes" id="UP000001997">
    <property type="component" value="Unassembled WGS sequence"/>
</dbReference>
<comment type="similarity">
    <text evidence="1">Belongs to the bacterial ribosomal protein bL9 family.</text>
</comment>
<dbReference type="AlphaFoldDB" id="A5DB04"/>
<organism evidence="5 6">
    <name type="scientific">Meyerozyma guilliermondii (strain ATCC 6260 / CBS 566 / DSM 6381 / JCM 1539 / NBRC 10279 / NRRL Y-324)</name>
    <name type="common">Yeast</name>
    <name type="synonym">Candida guilliermondii</name>
    <dbReference type="NCBI Taxonomy" id="294746"/>
    <lineage>
        <taxon>Eukaryota</taxon>
        <taxon>Fungi</taxon>
        <taxon>Dikarya</taxon>
        <taxon>Ascomycota</taxon>
        <taxon>Saccharomycotina</taxon>
        <taxon>Pichiomycetes</taxon>
        <taxon>Debaryomycetaceae</taxon>
        <taxon>Meyerozyma</taxon>
    </lineage>
</organism>
<dbReference type="SUPFAM" id="SSF55658">
    <property type="entry name" value="L9 N-domain-like"/>
    <property type="match status" value="1"/>
</dbReference>
<dbReference type="STRING" id="294746.A5DB04"/>
<dbReference type="HOGENOM" id="CLU_076668_0_0_1"/>
<evidence type="ECO:0000313" key="5">
    <source>
        <dbReference type="EMBL" id="EDK36360.2"/>
    </source>
</evidence>
<dbReference type="RefSeq" id="XP_001487081.2">
    <property type="nucleotide sequence ID" value="XM_001487031.1"/>
</dbReference>
<dbReference type="InterPro" id="IPR036935">
    <property type="entry name" value="Ribosomal_bL9_N_sf"/>
</dbReference>
<keyword evidence="2" id="KW-0689">Ribosomal protein</keyword>
<dbReference type="InterPro" id="IPR009027">
    <property type="entry name" value="Ribosomal_bL9/RNase_H1_N"/>
</dbReference>
<dbReference type="GO" id="GO:0006412">
    <property type="term" value="P:translation"/>
    <property type="evidence" value="ECO:0007669"/>
    <property type="project" value="InterPro"/>
</dbReference>
<evidence type="ECO:0000313" key="6">
    <source>
        <dbReference type="Proteomes" id="UP000001997"/>
    </source>
</evidence>
<dbReference type="VEuPathDB" id="FungiDB:PGUG_00459"/>
<keyword evidence="3" id="KW-0687">Ribonucleoprotein</keyword>
<dbReference type="InParanoid" id="A5DB04"/>
<evidence type="ECO:0000256" key="3">
    <source>
        <dbReference type="ARBA" id="ARBA00023274"/>
    </source>
</evidence>
<dbReference type="InterPro" id="IPR000244">
    <property type="entry name" value="Ribosomal_bL9"/>
</dbReference>
<dbReference type="GO" id="GO:0003735">
    <property type="term" value="F:structural constituent of ribosome"/>
    <property type="evidence" value="ECO:0007669"/>
    <property type="project" value="InterPro"/>
</dbReference>
<evidence type="ECO:0000256" key="1">
    <source>
        <dbReference type="ARBA" id="ARBA00010605"/>
    </source>
</evidence>
<reference evidence="5 6" key="1">
    <citation type="journal article" date="2009" name="Nature">
        <title>Evolution of pathogenicity and sexual reproduction in eight Candida genomes.</title>
        <authorList>
            <person name="Butler G."/>
            <person name="Rasmussen M.D."/>
            <person name="Lin M.F."/>
            <person name="Santos M.A."/>
            <person name="Sakthikumar S."/>
            <person name="Munro C.A."/>
            <person name="Rheinbay E."/>
            <person name="Grabherr M."/>
            <person name="Forche A."/>
            <person name="Reedy J.L."/>
            <person name="Agrafioti I."/>
            <person name="Arnaud M.B."/>
            <person name="Bates S."/>
            <person name="Brown A.J."/>
            <person name="Brunke S."/>
            <person name="Costanzo M.C."/>
            <person name="Fitzpatrick D.A."/>
            <person name="de Groot P.W."/>
            <person name="Harris D."/>
            <person name="Hoyer L.L."/>
            <person name="Hube B."/>
            <person name="Klis F.M."/>
            <person name="Kodira C."/>
            <person name="Lennard N."/>
            <person name="Logue M.E."/>
            <person name="Martin R."/>
            <person name="Neiman A.M."/>
            <person name="Nikolaou E."/>
            <person name="Quail M.A."/>
            <person name="Quinn J."/>
            <person name="Santos M.C."/>
            <person name="Schmitzberger F.F."/>
            <person name="Sherlock G."/>
            <person name="Shah P."/>
            <person name="Silverstein K.A."/>
            <person name="Skrzypek M.S."/>
            <person name="Soll D."/>
            <person name="Staggs R."/>
            <person name="Stansfield I."/>
            <person name="Stumpf M.P."/>
            <person name="Sudbery P.E."/>
            <person name="Srikantha T."/>
            <person name="Zeng Q."/>
            <person name="Berman J."/>
            <person name="Berriman M."/>
            <person name="Heitman J."/>
            <person name="Gow N.A."/>
            <person name="Lorenz M.C."/>
            <person name="Birren B.W."/>
            <person name="Kellis M."/>
            <person name="Cuomo C.A."/>
        </authorList>
    </citation>
    <scope>NUCLEOTIDE SEQUENCE [LARGE SCALE GENOMIC DNA]</scope>
    <source>
        <strain evidence="6">ATCC 6260 / CBS 566 / DSM 6381 / JCM 1539 / NBRC 10279 / NRRL Y-324</strain>
    </source>
</reference>
<name>A5DB04_PICGU</name>
<accession>A5DB04</accession>
<dbReference type="GO" id="GO:1990904">
    <property type="term" value="C:ribonucleoprotein complex"/>
    <property type="evidence" value="ECO:0007669"/>
    <property type="project" value="UniProtKB-KW"/>
</dbReference>
<dbReference type="OMA" id="GNKACYI"/>
<dbReference type="eggNOG" id="ENOG502SF3K">
    <property type="taxonomic scope" value="Eukaryota"/>
</dbReference>
<proteinExistence type="inferred from homology"/>
<keyword evidence="6" id="KW-1185">Reference proteome</keyword>
<protein>
    <recommendedName>
        <fullName evidence="4">Ribosomal protein L9 domain-containing protein</fullName>
    </recommendedName>
</protein>
<dbReference type="Pfam" id="PF01281">
    <property type="entry name" value="Ribosomal_L9_N"/>
    <property type="match status" value="1"/>
</dbReference>